<dbReference type="Pfam" id="PF00439">
    <property type="entry name" value="Bromodomain"/>
    <property type="match status" value="1"/>
</dbReference>
<evidence type="ECO:0000256" key="18">
    <source>
        <dbReference type="SAM" id="MobiDB-lite"/>
    </source>
</evidence>
<feature type="domain" description="Bromo" evidence="19">
    <location>
        <begin position="926"/>
        <end position="989"/>
    </location>
</feature>
<evidence type="ECO:0000256" key="8">
    <source>
        <dbReference type="ARBA" id="ARBA00022843"/>
    </source>
</evidence>
<keyword evidence="10" id="KW-0175">Coiled coil</keyword>
<comment type="subcellular location">
    <subcellularLocation>
        <location evidence="1">Nucleus</location>
    </subcellularLocation>
</comment>
<dbReference type="InterPro" id="IPR001487">
    <property type="entry name" value="Bromodomain"/>
</dbReference>
<keyword evidence="14" id="KW-0539">Nucleus</keyword>
<reference evidence="20" key="1">
    <citation type="submission" date="2018-05" db="EMBL/GenBank/DDBJ databases">
        <authorList>
            <person name="Datahose"/>
        </authorList>
    </citation>
    <scope>NUCLEOTIDE SEQUENCE</scope>
</reference>
<dbReference type="FunFam" id="3.40.50.300:FF:000699">
    <property type="entry name" value="ATPase family AAA domain-containing protein 2B"/>
    <property type="match status" value="1"/>
</dbReference>
<protein>
    <recommendedName>
        <fullName evidence="16">ATPase family AAA domain-containing protein 2</fullName>
    </recommendedName>
</protein>
<keyword evidence="3" id="KW-1017">Isopeptide bond</keyword>
<keyword evidence="7" id="KW-0067">ATP-binding</keyword>
<dbReference type="GO" id="GO:0005524">
    <property type="term" value="F:ATP binding"/>
    <property type="evidence" value="ECO:0007669"/>
    <property type="project" value="UniProtKB-KW"/>
</dbReference>
<dbReference type="GO" id="GO:0003682">
    <property type="term" value="F:chromatin binding"/>
    <property type="evidence" value="ECO:0007669"/>
    <property type="project" value="TreeGrafter"/>
</dbReference>
<gene>
    <name evidence="20" type="primary">ATAD2B</name>
</gene>
<evidence type="ECO:0000256" key="11">
    <source>
        <dbReference type="ARBA" id="ARBA00023117"/>
    </source>
</evidence>
<feature type="region of interest" description="Disordered" evidence="18">
    <location>
        <begin position="166"/>
        <end position="306"/>
    </location>
</feature>
<name>A0AAX7UBD1_ASTCA</name>
<dbReference type="PROSITE" id="PS00633">
    <property type="entry name" value="BROMODOMAIN_1"/>
    <property type="match status" value="1"/>
</dbReference>
<dbReference type="FunFam" id="1.20.920.10:FF:000021">
    <property type="entry name" value="ATPase family AAA domain-containing protein 2"/>
    <property type="match status" value="1"/>
</dbReference>
<keyword evidence="9" id="KW-0805">Transcription regulation</keyword>
<evidence type="ECO:0000256" key="10">
    <source>
        <dbReference type="ARBA" id="ARBA00023054"/>
    </source>
</evidence>
<keyword evidence="13" id="KW-0804">Transcription</keyword>
<dbReference type="InterPro" id="IPR003960">
    <property type="entry name" value="ATPase_AAA_CS"/>
</dbReference>
<keyword evidence="12" id="KW-0010">Activator</keyword>
<keyword evidence="6" id="KW-0378">Hydrolase</keyword>
<comment type="catalytic activity">
    <reaction evidence="15">
        <text>ATP + H2O = ADP + phosphate + H(+)</text>
        <dbReference type="Rhea" id="RHEA:13065"/>
        <dbReference type="ChEBI" id="CHEBI:15377"/>
        <dbReference type="ChEBI" id="CHEBI:15378"/>
        <dbReference type="ChEBI" id="CHEBI:30616"/>
        <dbReference type="ChEBI" id="CHEBI:43474"/>
        <dbReference type="ChEBI" id="CHEBI:456216"/>
    </reaction>
</comment>
<reference evidence="20" key="2">
    <citation type="submission" date="2025-08" db="UniProtKB">
        <authorList>
            <consortium name="Ensembl"/>
        </authorList>
    </citation>
    <scope>IDENTIFICATION</scope>
</reference>
<dbReference type="CDD" id="cd05528">
    <property type="entry name" value="Bromo_AAA"/>
    <property type="match status" value="1"/>
</dbReference>
<feature type="region of interest" description="Disordered" evidence="18">
    <location>
        <begin position="72"/>
        <end position="93"/>
    </location>
</feature>
<keyword evidence="5" id="KW-0547">Nucleotide-binding</keyword>
<dbReference type="CDD" id="cd19517">
    <property type="entry name" value="RecA-like_Yta7-like"/>
    <property type="match status" value="1"/>
</dbReference>
<sequence>MCVFVQQKEPSSDASSPSSPRFAPPSKRTRRQTASEPSSSDTSPSPQTKGQRVSWGIPTYCTRLSSRIMQNGHAHMSHRNEESGGGDHSHMNGHVELKRSCRVKKSQFEHLNQSLLFDQLVNSTAEAVLQEMDNISSIRQNREVERLRMWTGETEEENMDMYSRVKRRKSMRRSTFNIPAHHKVMGKTEQEEEEEEGTEESHGEEEEEDAEDDDDDDEGDEAEEAGEENDRPYNLRQRKTVQRYEAPPIEPVNRKQSNPSLFDTHRSPARRSHIRVKKHAIHSSDTTSSSDEERFERRKSKSMTRARNRCLPMNLTAEDLASGVLRDRVKVGASLADVDPMNLDPSVRFDNVGGLSNHIQSLKEMVVFPLLYPEIFEKFKIQPPRGCLFYGPPGTGKTLVARALANECSHGDRKVSFFMRKGADCLSKWVGESERQLRLLFDQAYLMRPSIIFFDEIDGLAPVRSSKQDQIHSSIVSTLLALMDGLDSRGEIVVIGATNRLDSIDPALRRPGRFDREFLFSLPDKKARKHILEIHTRDWNPKLSEPFLDELAEKCVGYCGADIKALCTEAALMALRRRYPQIYGSSVKLKLDVASIVLGPGDFSKAMRTIVPASQRALAPPGRALSPTLRPLLATSFSLVLKALLRVFPHAQCTDRDNTHGGDNHLLEEDLYSDDDNEEGSASIYEVQPAASPKSQLTSSAMHRPFLHFSSSALQQPTAYRPRLLLAGAPGSGQSSHLAPALLHHLDKLPVHRLDLPTLYSVSAKTPEESCAQVFREARRSVPSVVYMPHISEWWDTVSDTVKSTFLTLLQDVPSFSPVLVLATAETHYSKLSDEVRSIFQRTYGEVVALSPPGEEEIRHFFSDLLLVQAARPPPRLRNCEEVLPVAEAPGPRVLSAEEQRRLAEQEENTLRELRLFLRDVTKRLATDKRFNIFSKPVDIEEVSDYLEVIRQPMDLSTVMTKIDTHQYLTAKDFLVDIDLICSNALEYNPDKDPGDKVIRHRACSLKDTAHAIFAAELDPEFDRMCEEIKEARRKRDLLTPAQLSAVPGAGATRKHHSAGEEQPRSSTQGDATEKHCTTNYVKRKVRRRPSWGRGIIRKKKNYKKGTEEEEEEPEAEVEAAGPSDSCLTQDEESSCDITGPQPNGHHPHAPSTEEESSNEPPVAAPDKPPDASEAREAPMPKVEEPAPKHTEVLLVSQVDCVNGNESMDSLDLQSLKGSSEAETRTPQSTAEVACATRCSITVRLSDCACAVVSVVYICKMYLFSKTNDFYCFLQILLDMVVKKSEGYSVEQLERLYSLLSQCIYKHRREYDKTQLLEVRETQHTLV</sequence>
<dbReference type="PRINTS" id="PR00503">
    <property type="entry name" value="BROMODOMAIN"/>
</dbReference>
<dbReference type="InterPro" id="IPR003959">
    <property type="entry name" value="ATPase_AAA_core"/>
</dbReference>
<dbReference type="GO" id="GO:0005654">
    <property type="term" value="C:nucleoplasm"/>
    <property type="evidence" value="ECO:0007669"/>
    <property type="project" value="UniProtKB-ARBA"/>
</dbReference>
<dbReference type="InterPro" id="IPR036427">
    <property type="entry name" value="Bromodomain-like_sf"/>
</dbReference>
<dbReference type="FunFam" id="1.10.8.60:FF:000016">
    <property type="entry name" value="ATPase family AAA domain-containing protein 2B"/>
    <property type="match status" value="1"/>
</dbReference>
<dbReference type="Gene3D" id="3.40.50.300">
    <property type="entry name" value="P-loop containing nucleotide triphosphate hydrolases"/>
    <property type="match status" value="2"/>
</dbReference>
<dbReference type="GO" id="GO:0006337">
    <property type="term" value="P:nucleosome disassembly"/>
    <property type="evidence" value="ECO:0007669"/>
    <property type="project" value="TreeGrafter"/>
</dbReference>
<feature type="compositionally biased region" description="Basic residues" evidence="18">
    <location>
        <begin position="1082"/>
        <end position="1104"/>
    </location>
</feature>
<feature type="compositionally biased region" description="Basic and acidic residues" evidence="18">
    <location>
        <begin position="78"/>
        <end position="93"/>
    </location>
</feature>
<dbReference type="SMART" id="SM00382">
    <property type="entry name" value="AAA"/>
    <property type="match status" value="2"/>
</dbReference>
<feature type="compositionally biased region" description="Low complexity" evidence="18">
    <location>
        <begin position="35"/>
        <end position="46"/>
    </location>
</feature>
<proteinExistence type="inferred from homology"/>
<evidence type="ECO:0000256" key="5">
    <source>
        <dbReference type="ARBA" id="ARBA00022741"/>
    </source>
</evidence>
<evidence type="ECO:0000256" key="4">
    <source>
        <dbReference type="ARBA" id="ARBA00022553"/>
    </source>
</evidence>
<evidence type="ECO:0000256" key="12">
    <source>
        <dbReference type="ARBA" id="ARBA00023159"/>
    </source>
</evidence>
<dbReference type="GO" id="GO:0006334">
    <property type="term" value="P:nucleosome assembly"/>
    <property type="evidence" value="ECO:0007669"/>
    <property type="project" value="TreeGrafter"/>
</dbReference>
<feature type="compositionally biased region" description="Acidic residues" evidence="18">
    <location>
        <begin position="1108"/>
        <end position="1118"/>
    </location>
</feature>
<keyword evidence="4" id="KW-0597">Phosphoprotein</keyword>
<feature type="region of interest" description="Disordered" evidence="18">
    <location>
        <begin position="1"/>
        <end position="56"/>
    </location>
</feature>
<evidence type="ECO:0000256" key="13">
    <source>
        <dbReference type="ARBA" id="ARBA00023163"/>
    </source>
</evidence>
<evidence type="ECO:0000256" key="9">
    <source>
        <dbReference type="ARBA" id="ARBA00023015"/>
    </source>
</evidence>
<dbReference type="SUPFAM" id="SSF47370">
    <property type="entry name" value="Bromodomain"/>
    <property type="match status" value="1"/>
</dbReference>
<dbReference type="InterPro" id="IPR045199">
    <property type="entry name" value="ATAD2-like"/>
</dbReference>
<feature type="compositionally biased region" description="Low complexity" evidence="18">
    <location>
        <begin position="12"/>
        <end position="26"/>
    </location>
</feature>
<dbReference type="GO" id="GO:0045815">
    <property type="term" value="P:transcription initiation-coupled chromatin remodeling"/>
    <property type="evidence" value="ECO:0007669"/>
    <property type="project" value="TreeGrafter"/>
</dbReference>
<feature type="compositionally biased region" description="Basic residues" evidence="18">
    <location>
        <begin position="297"/>
        <end position="306"/>
    </location>
</feature>
<evidence type="ECO:0000256" key="6">
    <source>
        <dbReference type="ARBA" id="ARBA00022801"/>
    </source>
</evidence>
<dbReference type="InterPro" id="IPR027417">
    <property type="entry name" value="P-loop_NTPase"/>
</dbReference>
<dbReference type="Gene3D" id="1.10.8.60">
    <property type="match status" value="1"/>
</dbReference>
<keyword evidence="8" id="KW-0832">Ubl conjugation</keyword>
<dbReference type="SUPFAM" id="SSF52540">
    <property type="entry name" value="P-loop containing nucleoside triphosphate hydrolases"/>
    <property type="match status" value="2"/>
</dbReference>
<dbReference type="Ensembl" id="ENSACLT00000055780.1">
    <property type="protein sequence ID" value="ENSACLP00000067108.1"/>
    <property type="gene ID" value="ENSACLG00000025731.2"/>
</dbReference>
<evidence type="ECO:0000256" key="17">
    <source>
        <dbReference type="PROSITE-ProRule" id="PRU00035"/>
    </source>
</evidence>
<feature type="compositionally biased region" description="Acidic residues" evidence="18">
    <location>
        <begin position="190"/>
        <end position="227"/>
    </location>
</feature>
<dbReference type="FunFam" id="3.40.50.300:FF:000061">
    <property type="entry name" value="ATPase family, AAA domain-containing 2"/>
    <property type="match status" value="1"/>
</dbReference>
<dbReference type="InterPro" id="IPR018359">
    <property type="entry name" value="Bromodomain_CS"/>
</dbReference>
<evidence type="ECO:0000313" key="20">
    <source>
        <dbReference type="Ensembl" id="ENSACLP00000067108.1"/>
    </source>
</evidence>
<evidence type="ECO:0000256" key="2">
    <source>
        <dbReference type="ARBA" id="ARBA00006914"/>
    </source>
</evidence>
<dbReference type="PROSITE" id="PS50014">
    <property type="entry name" value="BROMODOMAIN_2"/>
    <property type="match status" value="1"/>
</dbReference>
<dbReference type="GeneTree" id="ENSGT00550000074694"/>
<dbReference type="SMART" id="SM00297">
    <property type="entry name" value="BROMO"/>
    <property type="match status" value="1"/>
</dbReference>
<feature type="compositionally biased region" description="Basic and acidic residues" evidence="18">
    <location>
        <begin position="1168"/>
        <end position="1189"/>
    </location>
</feature>
<dbReference type="Pfam" id="PF17862">
    <property type="entry name" value="AAA_lid_3"/>
    <property type="match status" value="1"/>
</dbReference>
<dbReference type="Proteomes" id="UP000265100">
    <property type="component" value="Chromosome 15"/>
</dbReference>
<dbReference type="InterPro" id="IPR003593">
    <property type="entry name" value="AAA+_ATPase"/>
</dbReference>
<dbReference type="Pfam" id="PF00004">
    <property type="entry name" value="AAA"/>
    <property type="match status" value="2"/>
</dbReference>
<evidence type="ECO:0000259" key="19">
    <source>
        <dbReference type="PROSITE" id="PS50014"/>
    </source>
</evidence>
<dbReference type="Gene3D" id="1.20.920.10">
    <property type="entry name" value="Bromodomain-like"/>
    <property type="match status" value="1"/>
</dbReference>
<evidence type="ECO:0000256" key="14">
    <source>
        <dbReference type="ARBA" id="ARBA00023242"/>
    </source>
</evidence>
<dbReference type="PANTHER" id="PTHR23069">
    <property type="entry name" value="AAA DOMAIN-CONTAINING"/>
    <property type="match status" value="1"/>
</dbReference>
<feature type="compositionally biased region" description="Basic residues" evidence="18">
    <location>
        <begin position="267"/>
        <end position="281"/>
    </location>
</feature>
<evidence type="ECO:0000256" key="15">
    <source>
        <dbReference type="ARBA" id="ARBA00049360"/>
    </source>
</evidence>
<dbReference type="PROSITE" id="PS00674">
    <property type="entry name" value="AAA"/>
    <property type="match status" value="1"/>
</dbReference>
<feature type="region of interest" description="Disordered" evidence="18">
    <location>
        <begin position="1037"/>
        <end position="1189"/>
    </location>
</feature>
<accession>A0AAX7UBD1</accession>
<dbReference type="GO" id="GO:0016887">
    <property type="term" value="F:ATP hydrolysis activity"/>
    <property type="evidence" value="ECO:0007669"/>
    <property type="project" value="InterPro"/>
</dbReference>
<dbReference type="PANTHER" id="PTHR23069:SF5">
    <property type="entry name" value="ATPASE FAMILY AAA DOMAIN-CONTAINING PROTEIN 2B"/>
    <property type="match status" value="1"/>
</dbReference>
<evidence type="ECO:0000313" key="21">
    <source>
        <dbReference type="Proteomes" id="UP000265100"/>
    </source>
</evidence>
<keyword evidence="21" id="KW-1185">Reference proteome</keyword>
<dbReference type="InterPro" id="IPR041569">
    <property type="entry name" value="AAA_lid_3"/>
</dbReference>
<evidence type="ECO:0000256" key="16">
    <source>
        <dbReference type="ARBA" id="ARBA00071858"/>
    </source>
</evidence>
<keyword evidence="11 17" id="KW-0103">Bromodomain</keyword>
<evidence type="ECO:0000256" key="3">
    <source>
        <dbReference type="ARBA" id="ARBA00022499"/>
    </source>
</evidence>
<evidence type="ECO:0000256" key="7">
    <source>
        <dbReference type="ARBA" id="ARBA00022840"/>
    </source>
</evidence>
<organism evidence="20 21">
    <name type="scientific">Astatotilapia calliptera</name>
    <name type="common">Eastern happy</name>
    <name type="synonym">Chromis callipterus</name>
    <dbReference type="NCBI Taxonomy" id="8154"/>
    <lineage>
        <taxon>Eukaryota</taxon>
        <taxon>Metazoa</taxon>
        <taxon>Chordata</taxon>
        <taxon>Craniata</taxon>
        <taxon>Vertebrata</taxon>
        <taxon>Euteleostomi</taxon>
        <taxon>Actinopterygii</taxon>
        <taxon>Neopterygii</taxon>
        <taxon>Teleostei</taxon>
        <taxon>Neoteleostei</taxon>
        <taxon>Acanthomorphata</taxon>
        <taxon>Ovalentaria</taxon>
        <taxon>Cichlomorphae</taxon>
        <taxon>Cichliformes</taxon>
        <taxon>Cichlidae</taxon>
        <taxon>African cichlids</taxon>
        <taxon>Pseudocrenilabrinae</taxon>
        <taxon>Haplochromini</taxon>
        <taxon>Astatotilapia</taxon>
    </lineage>
</organism>
<dbReference type="GO" id="GO:0042393">
    <property type="term" value="F:histone binding"/>
    <property type="evidence" value="ECO:0007669"/>
    <property type="project" value="TreeGrafter"/>
</dbReference>
<comment type="similarity">
    <text evidence="2">Belongs to the AAA ATPase family.</text>
</comment>
<evidence type="ECO:0000256" key="1">
    <source>
        <dbReference type="ARBA" id="ARBA00004123"/>
    </source>
</evidence>
<reference evidence="20" key="3">
    <citation type="submission" date="2025-09" db="UniProtKB">
        <authorList>
            <consortium name="Ensembl"/>
        </authorList>
    </citation>
    <scope>IDENTIFICATION</scope>
</reference>